<organism evidence="2 3">
    <name type="scientific">Leptospira kobayashii</name>
    <dbReference type="NCBI Taxonomy" id="1917830"/>
    <lineage>
        <taxon>Bacteria</taxon>
        <taxon>Pseudomonadati</taxon>
        <taxon>Spirochaetota</taxon>
        <taxon>Spirochaetia</taxon>
        <taxon>Leptospirales</taxon>
        <taxon>Leptospiraceae</taxon>
        <taxon>Leptospira</taxon>
    </lineage>
</organism>
<dbReference type="InterPro" id="IPR025461">
    <property type="entry name" value="ABA4-like"/>
</dbReference>
<keyword evidence="1" id="KW-0812">Transmembrane</keyword>
<reference evidence="2 3" key="1">
    <citation type="submission" date="2021-08" db="EMBL/GenBank/DDBJ databases">
        <title>Complete genome sequence of Leptospira kobayashii strain E30.</title>
        <authorList>
            <person name="Nakao R."/>
            <person name="Nakamura S."/>
            <person name="Masuzawa T."/>
            <person name="Koizumi N."/>
        </authorList>
    </citation>
    <scope>NUCLEOTIDE SEQUENCE [LARGE SCALE GENOMIC DNA]</scope>
    <source>
        <strain evidence="2 3">E30</strain>
    </source>
</reference>
<evidence type="ECO:0000313" key="2">
    <source>
        <dbReference type="EMBL" id="BDA77473.1"/>
    </source>
</evidence>
<evidence type="ECO:0000313" key="3">
    <source>
        <dbReference type="Proteomes" id="UP000245263"/>
    </source>
</evidence>
<feature type="transmembrane region" description="Helical" evidence="1">
    <location>
        <begin position="36"/>
        <end position="56"/>
    </location>
</feature>
<evidence type="ECO:0008006" key="4">
    <source>
        <dbReference type="Google" id="ProtNLM"/>
    </source>
</evidence>
<dbReference type="EMBL" id="AP025028">
    <property type="protein sequence ID" value="BDA77473.1"/>
    <property type="molecule type" value="Genomic_DNA"/>
</dbReference>
<keyword evidence="1" id="KW-0472">Membrane</keyword>
<evidence type="ECO:0000256" key="1">
    <source>
        <dbReference type="SAM" id="Phobius"/>
    </source>
</evidence>
<feature type="transmembrane region" description="Helical" evidence="1">
    <location>
        <begin position="109"/>
        <end position="131"/>
    </location>
</feature>
<dbReference type="Proteomes" id="UP000245263">
    <property type="component" value="Chromosome 1"/>
</dbReference>
<protein>
    <recommendedName>
        <fullName evidence="4">Integral membrane protein</fullName>
    </recommendedName>
</protein>
<dbReference type="Pfam" id="PF14108">
    <property type="entry name" value="ABA4-like"/>
    <property type="match status" value="1"/>
</dbReference>
<proteinExistence type="predicted"/>
<sequence length="146" mass="16289">MNLETVFQITSNVAVLGWLILIVAPNWKHTKNITTILISTLIFGGLYAFFIGTSFGEGEGGFGSLADVRKLFMNDRALLAGWIHYLSFDLFIGTWEIENAKSLGISRWLVLPCQILTFLFGPIGLLLYFLIRLAVTKNIKQGNTFA</sequence>
<feature type="transmembrane region" description="Helical" evidence="1">
    <location>
        <begin position="6"/>
        <end position="24"/>
    </location>
</feature>
<accession>A0ABM7UFV6</accession>
<keyword evidence="3" id="KW-1185">Reference proteome</keyword>
<gene>
    <name evidence="2" type="ORF">LPTSP3_g04030</name>
</gene>
<keyword evidence="1" id="KW-1133">Transmembrane helix</keyword>
<name>A0ABM7UFV6_9LEPT</name>
<dbReference type="RefSeq" id="WP_109022067.1">
    <property type="nucleotide sequence ID" value="NZ_AP025028.1"/>
</dbReference>